<proteinExistence type="predicted"/>
<evidence type="ECO:0000313" key="2">
    <source>
        <dbReference type="Proteomes" id="UP001262754"/>
    </source>
</evidence>
<reference evidence="1 2" key="1">
    <citation type="submission" date="2023-07" db="EMBL/GenBank/DDBJ databases">
        <title>Sorghum-associated microbial communities from plants grown in Nebraska, USA.</title>
        <authorList>
            <person name="Schachtman D."/>
        </authorList>
    </citation>
    <scope>NUCLEOTIDE SEQUENCE [LARGE SCALE GENOMIC DNA]</scope>
    <source>
        <strain evidence="1 2">DS2154</strain>
    </source>
</reference>
<dbReference type="EMBL" id="JAVDRL010000009">
    <property type="protein sequence ID" value="MDR6532639.1"/>
    <property type="molecule type" value="Genomic_DNA"/>
</dbReference>
<accession>A0ABU1N2I2</accession>
<evidence type="ECO:0000313" key="1">
    <source>
        <dbReference type="EMBL" id="MDR6532639.1"/>
    </source>
</evidence>
<sequence length="59" mass="6477">MYALPRPQPAPTARSAEIVPVEELNRARTLRALARDPGPPAEPCPWAYVFPRPPAGEND</sequence>
<comment type="caution">
    <text evidence="1">The sequence shown here is derived from an EMBL/GenBank/DDBJ whole genome shotgun (WGS) entry which is preliminary data.</text>
</comment>
<name>A0ABU1N2I2_9CAUL</name>
<keyword evidence="2" id="KW-1185">Reference proteome</keyword>
<gene>
    <name evidence="1" type="ORF">J2800_003397</name>
</gene>
<protein>
    <submittedName>
        <fullName evidence="1">Uncharacterized protein</fullName>
    </submittedName>
</protein>
<dbReference type="RefSeq" id="WP_056756310.1">
    <property type="nucleotide sequence ID" value="NZ_BMLD01000001.1"/>
</dbReference>
<dbReference type="Proteomes" id="UP001262754">
    <property type="component" value="Unassembled WGS sequence"/>
</dbReference>
<organism evidence="1 2">
    <name type="scientific">Caulobacter rhizosphaerae</name>
    <dbReference type="NCBI Taxonomy" id="2010972"/>
    <lineage>
        <taxon>Bacteria</taxon>
        <taxon>Pseudomonadati</taxon>
        <taxon>Pseudomonadota</taxon>
        <taxon>Alphaproteobacteria</taxon>
        <taxon>Caulobacterales</taxon>
        <taxon>Caulobacteraceae</taxon>
        <taxon>Caulobacter</taxon>
    </lineage>
</organism>